<dbReference type="KEGG" id="msto:MSTO_60710"/>
<evidence type="ECO:0000313" key="3">
    <source>
        <dbReference type="Proteomes" id="UP000467130"/>
    </source>
</evidence>
<accession>A0A7I7QIZ0</accession>
<gene>
    <name evidence="2" type="ORF">MSTO_60710</name>
</gene>
<feature type="region of interest" description="Disordered" evidence="1">
    <location>
        <begin position="135"/>
        <end position="182"/>
    </location>
</feature>
<organism evidence="2 3">
    <name type="scientific">Mycobacterium stomatepiae</name>
    <dbReference type="NCBI Taxonomy" id="470076"/>
    <lineage>
        <taxon>Bacteria</taxon>
        <taxon>Bacillati</taxon>
        <taxon>Actinomycetota</taxon>
        <taxon>Actinomycetes</taxon>
        <taxon>Mycobacteriales</taxon>
        <taxon>Mycobacteriaceae</taxon>
        <taxon>Mycobacterium</taxon>
        <taxon>Mycobacterium simiae complex</taxon>
    </lineage>
</organism>
<dbReference type="AlphaFoldDB" id="A0A7I7QIZ0"/>
<evidence type="ECO:0000256" key="1">
    <source>
        <dbReference type="SAM" id="MobiDB-lite"/>
    </source>
</evidence>
<name>A0A7I7QIZ0_9MYCO</name>
<proteinExistence type="predicted"/>
<feature type="compositionally biased region" description="Polar residues" evidence="1">
    <location>
        <begin position="169"/>
        <end position="182"/>
    </location>
</feature>
<dbReference type="Proteomes" id="UP000467130">
    <property type="component" value="Chromosome"/>
</dbReference>
<evidence type="ECO:0000313" key="2">
    <source>
        <dbReference type="EMBL" id="BBY25866.1"/>
    </source>
</evidence>
<reference evidence="2 3" key="1">
    <citation type="journal article" date="2019" name="Emerg. Microbes Infect.">
        <title>Comprehensive subspecies identification of 175 nontuberculous mycobacteria species based on 7547 genomic profiles.</title>
        <authorList>
            <person name="Matsumoto Y."/>
            <person name="Kinjo T."/>
            <person name="Motooka D."/>
            <person name="Nabeya D."/>
            <person name="Jung N."/>
            <person name="Uechi K."/>
            <person name="Horii T."/>
            <person name="Iida T."/>
            <person name="Fujita J."/>
            <person name="Nakamura S."/>
        </authorList>
    </citation>
    <scope>NUCLEOTIDE SEQUENCE [LARGE SCALE GENOMIC DNA]</scope>
    <source>
        <strain evidence="2 3">JCM 17783</strain>
    </source>
</reference>
<sequence>MPLQVHHLRLQEATALLAREATALRPAQMIPAAPVDRAARVVPENTAQVAPVDLKVVPAAPDPMALVGPDIPAAPVSMVRVDLADRVGRVDLADRVGRVALAGRGTGIRTADTSTTRHGATDLPLGVRVNRLGRRGIDPSRRQGARGTMARSTTGATRKLPCGIPVSTPGASGSSESGFRCK</sequence>
<protein>
    <submittedName>
        <fullName evidence="2">Uncharacterized protein</fullName>
    </submittedName>
</protein>
<dbReference type="EMBL" id="AP022587">
    <property type="protein sequence ID" value="BBY25866.1"/>
    <property type="molecule type" value="Genomic_DNA"/>
</dbReference>
<keyword evidence="3" id="KW-1185">Reference proteome</keyword>